<dbReference type="Gene3D" id="2.30.30.90">
    <property type="match status" value="1"/>
</dbReference>
<keyword evidence="16" id="KW-1185">Reference proteome</keyword>
<evidence type="ECO:0000313" key="15">
    <source>
        <dbReference type="EMBL" id="MDM9630073.1"/>
    </source>
</evidence>
<dbReference type="InterPro" id="IPR036388">
    <property type="entry name" value="WH-like_DNA-bd_sf"/>
</dbReference>
<name>A0ABT7WAX8_9FLAO</name>
<gene>
    <name evidence="15" type="ORF">QU605_01225</name>
</gene>
<comment type="function">
    <text evidence="12">In the presence of manganese, represses expression of mntH and mntS. Up-regulates expression of mntP.</text>
</comment>
<dbReference type="SUPFAM" id="SSF46785">
    <property type="entry name" value="Winged helix' DNA-binding domain"/>
    <property type="match status" value="1"/>
</dbReference>
<evidence type="ECO:0000256" key="11">
    <source>
        <dbReference type="ARBA" id="ARBA00023211"/>
    </source>
</evidence>
<keyword evidence="8" id="KW-0238">DNA-binding</keyword>
<dbReference type="InterPro" id="IPR022689">
    <property type="entry name" value="Iron_dep_repressor"/>
</dbReference>
<dbReference type="Pfam" id="PF04023">
    <property type="entry name" value="FeoA"/>
    <property type="match status" value="1"/>
</dbReference>
<protein>
    <recommendedName>
        <fullName evidence="4">Transcriptional regulator MntR</fullName>
    </recommendedName>
    <alternativeName>
        <fullName evidence="13">Manganese transport regulator</fullName>
    </alternativeName>
</protein>
<keyword evidence="6" id="KW-0678">Repressor</keyword>
<dbReference type="PROSITE" id="PS50944">
    <property type="entry name" value="HTH_DTXR"/>
    <property type="match status" value="1"/>
</dbReference>
<dbReference type="InterPro" id="IPR001367">
    <property type="entry name" value="Fe_dep_repressor"/>
</dbReference>
<evidence type="ECO:0000256" key="8">
    <source>
        <dbReference type="ARBA" id="ARBA00023125"/>
    </source>
</evidence>
<dbReference type="InterPro" id="IPR038157">
    <property type="entry name" value="FeoA_core_dom"/>
</dbReference>
<dbReference type="Gene3D" id="1.10.60.10">
    <property type="entry name" value="Iron dependent repressor, metal binding and dimerisation domain"/>
    <property type="match status" value="1"/>
</dbReference>
<dbReference type="RefSeq" id="WP_289723436.1">
    <property type="nucleotide sequence ID" value="NZ_JAUDUY010000001.1"/>
</dbReference>
<accession>A0ABT7WAX8</accession>
<reference evidence="15" key="1">
    <citation type="submission" date="2023-06" db="EMBL/GenBank/DDBJ databases">
        <title>Robiginitalea aurantiacus sp. nov. and Algoriphagus sediminis sp. nov., isolated from coastal sediment.</title>
        <authorList>
            <person name="Zhou Z.Y."/>
            <person name="An J."/>
            <person name="Jia Y.W."/>
            <person name="Du Z.J."/>
        </authorList>
    </citation>
    <scope>NUCLEOTIDE SEQUENCE</scope>
    <source>
        <strain evidence="15">M39</strain>
    </source>
</reference>
<comment type="subunit">
    <text evidence="3">Homodimer.</text>
</comment>
<dbReference type="Gene3D" id="1.10.10.10">
    <property type="entry name" value="Winged helix-like DNA-binding domain superfamily/Winged helix DNA-binding domain"/>
    <property type="match status" value="1"/>
</dbReference>
<keyword evidence="11" id="KW-0464">Manganese</keyword>
<dbReference type="InterPro" id="IPR007167">
    <property type="entry name" value="Fe-transptr_FeoA-like"/>
</dbReference>
<dbReference type="SMART" id="SM00899">
    <property type="entry name" value="FeoA"/>
    <property type="match status" value="1"/>
</dbReference>
<dbReference type="SMART" id="SM00529">
    <property type="entry name" value="HTH_DTXR"/>
    <property type="match status" value="1"/>
</dbReference>
<comment type="subcellular location">
    <subcellularLocation>
        <location evidence="1">Cytoplasm</location>
    </subcellularLocation>
</comment>
<dbReference type="PANTHER" id="PTHR33238:SF11">
    <property type="entry name" value="TRANSCRIPTIONAL REGULATOR MNTR"/>
    <property type="match status" value="1"/>
</dbReference>
<sequence>MTNSEENYIKGIYHLSQGGQHSIATSALAEKMDTKPSSVTDMIKRLSEKELLHYKKYQGVRLTEKGTAQALRVIRKHRLWEVFLVDKLGFAWDEVHDIAEQLEHIESEMLVDRLDALLNFPDFDPHGDPIPDKNGRFKTREKKLLSAMLPGSSGICVGVKDSSSQFLKFLDKHQIELGKPIEILELESFDRSMHIKIGDRKLQISHQIAANLYVKPKPE</sequence>
<dbReference type="InterPro" id="IPR036421">
    <property type="entry name" value="Fe_dep_repressor_sf"/>
</dbReference>
<dbReference type="PANTHER" id="PTHR33238">
    <property type="entry name" value="IRON (METAL) DEPENDENT REPRESSOR, DTXR FAMILY"/>
    <property type="match status" value="1"/>
</dbReference>
<dbReference type="EMBL" id="JAUDUY010000001">
    <property type="protein sequence ID" value="MDM9630073.1"/>
    <property type="molecule type" value="Genomic_DNA"/>
</dbReference>
<dbReference type="InterPro" id="IPR050536">
    <property type="entry name" value="DtxR_MntR_Metal-Reg"/>
</dbReference>
<organism evidence="15 16">
    <name type="scientific">Robiginitalea aurantiaca</name>
    <dbReference type="NCBI Taxonomy" id="3056915"/>
    <lineage>
        <taxon>Bacteria</taxon>
        <taxon>Pseudomonadati</taxon>
        <taxon>Bacteroidota</taxon>
        <taxon>Flavobacteriia</taxon>
        <taxon>Flavobacteriales</taxon>
        <taxon>Flavobacteriaceae</taxon>
        <taxon>Robiginitalea</taxon>
    </lineage>
</organism>
<dbReference type="SUPFAM" id="SSF47979">
    <property type="entry name" value="Iron-dependent repressor protein, dimerization domain"/>
    <property type="match status" value="1"/>
</dbReference>
<evidence type="ECO:0000256" key="13">
    <source>
        <dbReference type="ARBA" id="ARBA00032593"/>
    </source>
</evidence>
<evidence type="ECO:0000256" key="5">
    <source>
        <dbReference type="ARBA" id="ARBA00022490"/>
    </source>
</evidence>
<comment type="similarity">
    <text evidence="2">Belongs to the DtxR/MntR family.</text>
</comment>
<keyword evidence="9" id="KW-0010">Activator</keyword>
<evidence type="ECO:0000256" key="9">
    <source>
        <dbReference type="ARBA" id="ARBA00023159"/>
    </source>
</evidence>
<dbReference type="InterPro" id="IPR036390">
    <property type="entry name" value="WH_DNA-bd_sf"/>
</dbReference>
<evidence type="ECO:0000313" key="16">
    <source>
        <dbReference type="Proteomes" id="UP001174839"/>
    </source>
</evidence>
<keyword evidence="10" id="KW-0804">Transcription</keyword>
<evidence type="ECO:0000256" key="12">
    <source>
        <dbReference type="ARBA" id="ARBA00025185"/>
    </source>
</evidence>
<evidence type="ECO:0000256" key="10">
    <source>
        <dbReference type="ARBA" id="ARBA00023163"/>
    </source>
</evidence>
<evidence type="ECO:0000259" key="14">
    <source>
        <dbReference type="PROSITE" id="PS50944"/>
    </source>
</evidence>
<evidence type="ECO:0000256" key="3">
    <source>
        <dbReference type="ARBA" id="ARBA00011738"/>
    </source>
</evidence>
<keyword evidence="5" id="KW-0963">Cytoplasm</keyword>
<evidence type="ECO:0000256" key="6">
    <source>
        <dbReference type="ARBA" id="ARBA00022491"/>
    </source>
</evidence>
<dbReference type="Pfam" id="PF01325">
    <property type="entry name" value="Fe_dep_repress"/>
    <property type="match status" value="1"/>
</dbReference>
<keyword evidence="7" id="KW-0805">Transcription regulation</keyword>
<evidence type="ECO:0000256" key="1">
    <source>
        <dbReference type="ARBA" id="ARBA00004496"/>
    </source>
</evidence>
<dbReference type="Proteomes" id="UP001174839">
    <property type="component" value="Unassembled WGS sequence"/>
</dbReference>
<proteinExistence type="inferred from homology"/>
<evidence type="ECO:0000256" key="7">
    <source>
        <dbReference type="ARBA" id="ARBA00023015"/>
    </source>
</evidence>
<evidence type="ECO:0000256" key="2">
    <source>
        <dbReference type="ARBA" id="ARBA00007871"/>
    </source>
</evidence>
<dbReference type="Pfam" id="PF02742">
    <property type="entry name" value="Fe_dep_repr_C"/>
    <property type="match status" value="1"/>
</dbReference>
<feature type="domain" description="HTH dtxR-type" evidence="14">
    <location>
        <begin position="1"/>
        <end position="63"/>
    </location>
</feature>
<dbReference type="InterPro" id="IPR022687">
    <property type="entry name" value="HTH_DTXR"/>
</dbReference>
<evidence type="ECO:0000256" key="4">
    <source>
        <dbReference type="ARBA" id="ARBA00022386"/>
    </source>
</evidence>
<comment type="caution">
    <text evidence="15">The sequence shown here is derived from an EMBL/GenBank/DDBJ whole genome shotgun (WGS) entry which is preliminary data.</text>
</comment>